<name>A0A0D2P6K2_HYPSF</name>
<evidence type="ECO:0000313" key="2">
    <source>
        <dbReference type="EMBL" id="KJA16035.1"/>
    </source>
</evidence>
<gene>
    <name evidence="2" type="ORF">HYPSUDRAFT_207357</name>
</gene>
<feature type="transmembrane region" description="Helical" evidence="1">
    <location>
        <begin position="334"/>
        <end position="358"/>
    </location>
</feature>
<dbReference type="STRING" id="945553.A0A0D2P6K2"/>
<dbReference type="OMA" id="NANITFM"/>
<dbReference type="Proteomes" id="UP000054270">
    <property type="component" value="Unassembled WGS sequence"/>
</dbReference>
<evidence type="ECO:0000313" key="3">
    <source>
        <dbReference type="Proteomes" id="UP000054270"/>
    </source>
</evidence>
<dbReference type="AlphaFoldDB" id="A0A0D2P6K2"/>
<keyword evidence="1" id="KW-0812">Transmembrane</keyword>
<organism evidence="2 3">
    <name type="scientific">Hypholoma sublateritium (strain FD-334 SS-4)</name>
    <dbReference type="NCBI Taxonomy" id="945553"/>
    <lineage>
        <taxon>Eukaryota</taxon>
        <taxon>Fungi</taxon>
        <taxon>Dikarya</taxon>
        <taxon>Basidiomycota</taxon>
        <taxon>Agaricomycotina</taxon>
        <taxon>Agaricomycetes</taxon>
        <taxon>Agaricomycetidae</taxon>
        <taxon>Agaricales</taxon>
        <taxon>Agaricineae</taxon>
        <taxon>Strophariaceae</taxon>
        <taxon>Hypholoma</taxon>
    </lineage>
</organism>
<dbReference type="OrthoDB" id="2997822at2759"/>
<dbReference type="EMBL" id="KN817629">
    <property type="protein sequence ID" value="KJA16035.1"/>
    <property type="molecule type" value="Genomic_DNA"/>
</dbReference>
<evidence type="ECO:0000256" key="1">
    <source>
        <dbReference type="SAM" id="Phobius"/>
    </source>
</evidence>
<accession>A0A0D2P6K2</accession>
<protein>
    <submittedName>
        <fullName evidence="2">Uncharacterized protein</fullName>
    </submittedName>
</protein>
<keyword evidence="3" id="KW-1185">Reference proteome</keyword>
<dbReference type="Gene3D" id="2.60.120.260">
    <property type="entry name" value="Galactose-binding domain-like"/>
    <property type="match status" value="2"/>
</dbReference>
<keyword evidence="1" id="KW-0472">Membrane</keyword>
<proteinExistence type="predicted"/>
<keyword evidence="1" id="KW-1133">Transmembrane helix</keyword>
<sequence length="429" mass="46023">MSGAPPLHYSRIAVVDDTDPSMVFTGAWNHDQGISGIATPHEEEAMGPAYNNTATSTIYNTSRFQFDFSGTYIKIMGGINFEPTNTTFASCLIDGAVVSNVSSVNVVGTNGNTLCASSSLSDSHHTLSIDLGLGSIGMYMPAAGANGAPNCLWIDSVLYVPTATVAMDEVPALIVYPDDTSLEYLPRGSWDTIPTTFKSPILTNQPNANITFMFNGTSVNYYGHLTGKSGANNTTAAFTIDGQSPSQQVPLVSWNLSSTPANTPIFQSGPLPEGQHTLTVVYQGNSSTAALSLESIIFQTSPLDTSITNITRISPTSTPSPSSSEISRKSNSEVVGVVAGIFGGFAAAIIGATVLFFLRRWRKKKDQFVRIFGHRHYSILFQLSAVRQRQRVMDCKYHWPDLKKKSNGISADIRSLTPSCVLYCASAIP</sequence>
<reference evidence="3" key="1">
    <citation type="submission" date="2014-04" db="EMBL/GenBank/DDBJ databases">
        <title>Evolutionary Origins and Diversification of the Mycorrhizal Mutualists.</title>
        <authorList>
            <consortium name="DOE Joint Genome Institute"/>
            <consortium name="Mycorrhizal Genomics Consortium"/>
            <person name="Kohler A."/>
            <person name="Kuo A."/>
            <person name="Nagy L.G."/>
            <person name="Floudas D."/>
            <person name="Copeland A."/>
            <person name="Barry K.W."/>
            <person name="Cichocki N."/>
            <person name="Veneault-Fourrey C."/>
            <person name="LaButti K."/>
            <person name="Lindquist E.A."/>
            <person name="Lipzen A."/>
            <person name="Lundell T."/>
            <person name="Morin E."/>
            <person name="Murat C."/>
            <person name="Riley R."/>
            <person name="Ohm R."/>
            <person name="Sun H."/>
            <person name="Tunlid A."/>
            <person name="Henrissat B."/>
            <person name="Grigoriev I.V."/>
            <person name="Hibbett D.S."/>
            <person name="Martin F."/>
        </authorList>
    </citation>
    <scope>NUCLEOTIDE SEQUENCE [LARGE SCALE GENOMIC DNA]</scope>
    <source>
        <strain evidence="3">FD-334 SS-4</strain>
    </source>
</reference>